<dbReference type="VEuPathDB" id="FungiDB:BO97DRAFT_428067"/>
<dbReference type="OrthoDB" id="10054429at2759"/>
<keyword evidence="2" id="KW-0813">Transport</keyword>
<sequence>MTTYNGTGALAGWNWCLSYLVTAGILIGFDASGHVAEETKNTSLNAAKGTFWSTVISGVLGFTAVILFLFTSVSLRSLYAALPGCGGHLVMNLLSIIALWLNTSIATTAASRLVFAVARDGVLVFAAGVPSAAAYGLISLGRLTLTRHHKLDAKWSLGKWRTRWSLNYAPIIMAIVTVFAVVSWWLTPADARLRQESVEQAGAASTGSGDK</sequence>
<evidence type="ECO:0000256" key="5">
    <source>
        <dbReference type="ARBA" id="ARBA00023136"/>
    </source>
</evidence>
<dbReference type="EMBL" id="KZ824310">
    <property type="protein sequence ID" value="RAL08753.1"/>
    <property type="molecule type" value="Genomic_DNA"/>
</dbReference>
<name>A0A395HMV6_ASPHC</name>
<dbReference type="AlphaFoldDB" id="A0A395HMV6"/>
<evidence type="ECO:0000256" key="6">
    <source>
        <dbReference type="SAM" id="Phobius"/>
    </source>
</evidence>
<evidence type="ECO:0000313" key="7">
    <source>
        <dbReference type="EMBL" id="RAL08753.1"/>
    </source>
</evidence>
<dbReference type="Gene3D" id="1.20.1740.10">
    <property type="entry name" value="Amino acid/polyamine transporter I"/>
    <property type="match status" value="1"/>
</dbReference>
<evidence type="ECO:0000256" key="3">
    <source>
        <dbReference type="ARBA" id="ARBA00022692"/>
    </source>
</evidence>
<reference evidence="7 8" key="1">
    <citation type="submission" date="2018-02" db="EMBL/GenBank/DDBJ databases">
        <title>The genomes of Aspergillus section Nigri reveals drivers in fungal speciation.</title>
        <authorList>
            <consortium name="DOE Joint Genome Institute"/>
            <person name="Vesth T.C."/>
            <person name="Nybo J."/>
            <person name="Theobald S."/>
            <person name="Brandl J."/>
            <person name="Frisvad J.C."/>
            <person name="Nielsen K.F."/>
            <person name="Lyhne E.K."/>
            <person name="Kogle M.E."/>
            <person name="Kuo A."/>
            <person name="Riley R."/>
            <person name="Clum A."/>
            <person name="Nolan M."/>
            <person name="Lipzen A."/>
            <person name="Salamov A."/>
            <person name="Henrissat B."/>
            <person name="Wiebenga A."/>
            <person name="De vries R.P."/>
            <person name="Grigoriev I.V."/>
            <person name="Mortensen U.H."/>
            <person name="Andersen M.R."/>
            <person name="Baker S.E."/>
        </authorList>
    </citation>
    <scope>NUCLEOTIDE SEQUENCE [LARGE SCALE GENOMIC DNA]</scope>
    <source>
        <strain evidence="7 8">CBS 101889</strain>
    </source>
</reference>
<dbReference type="InterPro" id="IPR002293">
    <property type="entry name" value="AA/rel_permease1"/>
</dbReference>
<dbReference type="STRING" id="1450537.A0A395HMV6"/>
<keyword evidence="5 6" id="KW-0472">Membrane</keyword>
<feature type="transmembrane region" description="Helical" evidence="6">
    <location>
        <begin position="78"/>
        <end position="101"/>
    </location>
</feature>
<feature type="transmembrane region" description="Helical" evidence="6">
    <location>
        <begin position="49"/>
        <end position="71"/>
    </location>
</feature>
<dbReference type="PANTHER" id="PTHR45649:SF13">
    <property type="entry name" value="THIAMINE TRANSPORTER THI9"/>
    <property type="match status" value="1"/>
</dbReference>
<keyword evidence="4 6" id="KW-1133">Transmembrane helix</keyword>
<gene>
    <name evidence="7" type="ORF">BO97DRAFT_428067</name>
</gene>
<feature type="transmembrane region" description="Helical" evidence="6">
    <location>
        <begin position="12"/>
        <end position="29"/>
    </location>
</feature>
<dbReference type="Pfam" id="PF13520">
    <property type="entry name" value="AA_permease_2"/>
    <property type="match status" value="1"/>
</dbReference>
<organism evidence="7 8">
    <name type="scientific">Aspergillus homomorphus (strain CBS 101889)</name>
    <dbReference type="NCBI Taxonomy" id="1450537"/>
    <lineage>
        <taxon>Eukaryota</taxon>
        <taxon>Fungi</taxon>
        <taxon>Dikarya</taxon>
        <taxon>Ascomycota</taxon>
        <taxon>Pezizomycotina</taxon>
        <taxon>Eurotiomycetes</taxon>
        <taxon>Eurotiomycetidae</taxon>
        <taxon>Eurotiales</taxon>
        <taxon>Aspergillaceae</taxon>
        <taxon>Aspergillus</taxon>
        <taxon>Aspergillus subgen. Circumdati</taxon>
    </lineage>
</organism>
<evidence type="ECO:0000256" key="1">
    <source>
        <dbReference type="ARBA" id="ARBA00004141"/>
    </source>
</evidence>
<evidence type="ECO:0000256" key="2">
    <source>
        <dbReference type="ARBA" id="ARBA00022448"/>
    </source>
</evidence>
<keyword evidence="8" id="KW-1185">Reference proteome</keyword>
<evidence type="ECO:0000313" key="8">
    <source>
        <dbReference type="Proteomes" id="UP000248961"/>
    </source>
</evidence>
<accession>A0A395HMV6</accession>
<dbReference type="GO" id="GO:0016020">
    <property type="term" value="C:membrane"/>
    <property type="evidence" value="ECO:0007669"/>
    <property type="project" value="UniProtKB-SubCell"/>
</dbReference>
<feature type="transmembrane region" description="Helical" evidence="6">
    <location>
        <begin position="121"/>
        <end position="145"/>
    </location>
</feature>
<proteinExistence type="predicted"/>
<dbReference type="Proteomes" id="UP000248961">
    <property type="component" value="Unassembled WGS sequence"/>
</dbReference>
<feature type="transmembrane region" description="Helical" evidence="6">
    <location>
        <begin position="166"/>
        <end position="186"/>
    </location>
</feature>
<dbReference type="RefSeq" id="XP_025547907.1">
    <property type="nucleotide sequence ID" value="XM_025697254.1"/>
</dbReference>
<comment type="subcellular location">
    <subcellularLocation>
        <location evidence="1">Membrane</location>
        <topology evidence="1">Multi-pass membrane protein</topology>
    </subcellularLocation>
</comment>
<evidence type="ECO:0000256" key="4">
    <source>
        <dbReference type="ARBA" id="ARBA00022989"/>
    </source>
</evidence>
<dbReference type="GO" id="GO:0022857">
    <property type="term" value="F:transmembrane transporter activity"/>
    <property type="evidence" value="ECO:0007669"/>
    <property type="project" value="InterPro"/>
</dbReference>
<protein>
    <submittedName>
        <fullName evidence="7">Uncharacterized protein</fullName>
    </submittedName>
</protein>
<dbReference type="PANTHER" id="PTHR45649">
    <property type="entry name" value="AMINO-ACID PERMEASE BAT1"/>
    <property type="match status" value="1"/>
</dbReference>
<keyword evidence="3 6" id="KW-0812">Transmembrane</keyword>
<dbReference type="GeneID" id="37201543"/>